<dbReference type="GO" id="GO:0042285">
    <property type="term" value="F:xylosyltransferase activity"/>
    <property type="evidence" value="ECO:0007669"/>
    <property type="project" value="TreeGrafter"/>
</dbReference>
<dbReference type="InterPro" id="IPR051292">
    <property type="entry name" value="Xyl/GlcA_transferase"/>
</dbReference>
<keyword evidence="5" id="KW-0472">Membrane</keyword>
<evidence type="ECO:0000256" key="2">
    <source>
        <dbReference type="ARBA" id="ARBA00022692"/>
    </source>
</evidence>
<name>A0A2H3J323_WOLCO</name>
<keyword evidence="6" id="KW-0325">Glycoprotein</keyword>
<evidence type="ECO:0000256" key="1">
    <source>
        <dbReference type="ARBA" id="ARBA00004606"/>
    </source>
</evidence>
<dbReference type="OMA" id="AKERTYN"/>
<dbReference type="PANTHER" id="PTHR12270:SF25">
    <property type="entry name" value="GLYCOSYLTRANSFERASE-LIKE PROTEIN LARGE"/>
    <property type="match status" value="1"/>
</dbReference>
<reference evidence="7 8" key="1">
    <citation type="journal article" date="2012" name="Science">
        <title>The Paleozoic origin of enzymatic lignin decomposition reconstructed from 31 fungal genomes.</title>
        <authorList>
            <person name="Floudas D."/>
            <person name="Binder M."/>
            <person name="Riley R."/>
            <person name="Barry K."/>
            <person name="Blanchette R.A."/>
            <person name="Henrissat B."/>
            <person name="Martinez A.T."/>
            <person name="Otillar R."/>
            <person name="Spatafora J.W."/>
            <person name="Yadav J.S."/>
            <person name="Aerts A."/>
            <person name="Benoit I."/>
            <person name="Boyd A."/>
            <person name="Carlson A."/>
            <person name="Copeland A."/>
            <person name="Coutinho P.M."/>
            <person name="de Vries R.P."/>
            <person name="Ferreira P."/>
            <person name="Findley K."/>
            <person name="Foster B."/>
            <person name="Gaskell J."/>
            <person name="Glotzer D."/>
            <person name="Gorecki P."/>
            <person name="Heitman J."/>
            <person name="Hesse C."/>
            <person name="Hori C."/>
            <person name="Igarashi K."/>
            <person name="Jurgens J.A."/>
            <person name="Kallen N."/>
            <person name="Kersten P."/>
            <person name="Kohler A."/>
            <person name="Kuees U."/>
            <person name="Kumar T.K.A."/>
            <person name="Kuo A."/>
            <person name="LaButti K."/>
            <person name="Larrondo L.F."/>
            <person name="Lindquist E."/>
            <person name="Ling A."/>
            <person name="Lombard V."/>
            <person name="Lucas S."/>
            <person name="Lundell T."/>
            <person name="Martin R."/>
            <person name="McLaughlin D.J."/>
            <person name="Morgenstern I."/>
            <person name="Morin E."/>
            <person name="Murat C."/>
            <person name="Nagy L.G."/>
            <person name="Nolan M."/>
            <person name="Ohm R.A."/>
            <person name="Patyshakuliyeva A."/>
            <person name="Rokas A."/>
            <person name="Ruiz-Duenas F.J."/>
            <person name="Sabat G."/>
            <person name="Salamov A."/>
            <person name="Samejima M."/>
            <person name="Schmutz J."/>
            <person name="Slot J.C."/>
            <person name="St John F."/>
            <person name="Stenlid J."/>
            <person name="Sun H."/>
            <person name="Sun S."/>
            <person name="Syed K."/>
            <person name="Tsang A."/>
            <person name="Wiebenga A."/>
            <person name="Young D."/>
            <person name="Pisabarro A."/>
            <person name="Eastwood D.C."/>
            <person name="Martin F."/>
            <person name="Cullen D."/>
            <person name="Grigoriev I.V."/>
            <person name="Hibbett D.S."/>
        </authorList>
    </citation>
    <scope>NUCLEOTIDE SEQUENCE [LARGE SCALE GENOMIC DNA]</scope>
    <source>
        <strain evidence="7 8">MD-104</strain>
    </source>
</reference>
<evidence type="ECO:0000256" key="6">
    <source>
        <dbReference type="ARBA" id="ARBA00023180"/>
    </source>
</evidence>
<evidence type="ECO:0000313" key="8">
    <source>
        <dbReference type="Proteomes" id="UP000218811"/>
    </source>
</evidence>
<proteinExistence type="predicted"/>
<evidence type="ECO:0000256" key="3">
    <source>
        <dbReference type="ARBA" id="ARBA00022968"/>
    </source>
</evidence>
<keyword evidence="2" id="KW-0812">Transmembrane</keyword>
<evidence type="ECO:0000256" key="4">
    <source>
        <dbReference type="ARBA" id="ARBA00022989"/>
    </source>
</evidence>
<evidence type="ECO:0000256" key="5">
    <source>
        <dbReference type="ARBA" id="ARBA00023136"/>
    </source>
</evidence>
<dbReference type="Proteomes" id="UP000218811">
    <property type="component" value="Unassembled WGS sequence"/>
</dbReference>
<dbReference type="OrthoDB" id="411524at2759"/>
<comment type="subcellular location">
    <subcellularLocation>
        <location evidence="1">Membrane</location>
        <topology evidence="1">Single-pass type II membrane protein</topology>
    </subcellularLocation>
</comment>
<dbReference type="GO" id="GO:0015020">
    <property type="term" value="F:glucuronosyltransferase activity"/>
    <property type="evidence" value="ECO:0007669"/>
    <property type="project" value="TreeGrafter"/>
</dbReference>
<evidence type="ECO:0000313" key="7">
    <source>
        <dbReference type="EMBL" id="PCH36650.1"/>
    </source>
</evidence>
<dbReference type="AlphaFoldDB" id="A0A2H3J323"/>
<accession>A0A2H3J323</accession>
<gene>
    <name evidence="7" type="ORF">WOLCODRAFT_140547</name>
</gene>
<keyword evidence="3" id="KW-0735">Signal-anchor</keyword>
<dbReference type="STRING" id="742152.A0A2H3J323"/>
<dbReference type="Pfam" id="PF13896">
    <property type="entry name" value="Glyco_transf_49"/>
    <property type="match status" value="1"/>
</dbReference>
<organism evidence="7 8">
    <name type="scientific">Wolfiporia cocos (strain MD-104)</name>
    <name type="common">Brown rot fungus</name>
    <dbReference type="NCBI Taxonomy" id="742152"/>
    <lineage>
        <taxon>Eukaryota</taxon>
        <taxon>Fungi</taxon>
        <taxon>Dikarya</taxon>
        <taxon>Basidiomycota</taxon>
        <taxon>Agaricomycotina</taxon>
        <taxon>Agaricomycetes</taxon>
        <taxon>Polyporales</taxon>
        <taxon>Phaeolaceae</taxon>
        <taxon>Wolfiporia</taxon>
    </lineage>
</organism>
<keyword evidence="4" id="KW-1133">Transmembrane helix</keyword>
<sequence>MMLDVDFAVCTDWRSAVREALQQVSLSRDDAQEEVYTTANVNLASPEVVKQLRAGRAALVVPAFEYIKLEDGADQMNFPTDKESLLRLTQSSSSTISSFHASWAAGHNSTDYLRYYSTPPGSGEVYRVTQYQSAYEPYVIISKRVSWCDERFTGYGANKAACLFEMYLSGVSFYVLTDHFLIHQSHTYEEQARREERKYNRKLYADFKEEACLRYLDRYARDGTLHTARGANAREECKKIKSIARIIAPLIEDAT</sequence>
<dbReference type="GO" id="GO:0016020">
    <property type="term" value="C:membrane"/>
    <property type="evidence" value="ECO:0007669"/>
    <property type="project" value="UniProtKB-SubCell"/>
</dbReference>
<keyword evidence="7" id="KW-0808">Transferase</keyword>
<dbReference type="PANTHER" id="PTHR12270">
    <property type="entry name" value="GLYCOSYLTRANSFERASE-RELATED"/>
    <property type="match status" value="1"/>
</dbReference>
<dbReference type="GO" id="GO:0035269">
    <property type="term" value="P:protein O-linked glycosylation via mannose"/>
    <property type="evidence" value="ECO:0007669"/>
    <property type="project" value="TreeGrafter"/>
</dbReference>
<protein>
    <submittedName>
        <fullName evidence="7">Glycosyltransferase family 49 protein</fullName>
    </submittedName>
</protein>
<dbReference type="EMBL" id="KB467887">
    <property type="protein sequence ID" value="PCH36650.1"/>
    <property type="molecule type" value="Genomic_DNA"/>
</dbReference>
<keyword evidence="8" id="KW-1185">Reference proteome</keyword>